<gene>
    <name evidence="1" type="ORF">A33Q_2769</name>
</gene>
<proteinExistence type="predicted"/>
<reference evidence="1 2" key="1">
    <citation type="journal article" date="2013" name="Genome Announc.">
        <title>Draft Genome Sequence of Indibacter alkaliphilus Strain LW1T, Isolated from Lonar Lake, a Haloalkaline Lake in the Buldana District of Maharashtra, India.</title>
        <authorList>
            <person name="Singh A."/>
            <person name="Kumar Jangir P."/>
            <person name="Sharma R."/>
            <person name="Singh A."/>
            <person name="Kumar Pinnaka A."/>
            <person name="Shivaji S."/>
        </authorList>
    </citation>
    <scope>NUCLEOTIDE SEQUENCE [LARGE SCALE GENOMIC DNA]</scope>
    <source>
        <strain evidence="2">CCUG 57479 / KCTC 22604 / LW1</strain>
    </source>
</reference>
<evidence type="ECO:0000313" key="1">
    <source>
        <dbReference type="EMBL" id="EOZ96176.1"/>
    </source>
</evidence>
<name>S2DVT2_INDAL</name>
<dbReference type="Proteomes" id="UP000006073">
    <property type="component" value="Unassembled WGS sequence"/>
</dbReference>
<accession>S2DVT2</accession>
<dbReference type="AlphaFoldDB" id="S2DVT2"/>
<sequence>MIGVLPTFEIKGILHYDTNEDSLSKLDWKNIYLDNRDLLTEKIKDSLDIKEIKVTIGTFRRLYVRDFKDNLIGAFECIYENDSWRVDKEE</sequence>
<dbReference type="EMBL" id="ALWO02000036">
    <property type="protein sequence ID" value="EOZ96176.1"/>
    <property type="molecule type" value="Genomic_DNA"/>
</dbReference>
<keyword evidence="2" id="KW-1185">Reference proteome</keyword>
<protein>
    <submittedName>
        <fullName evidence="1">Uncharacterized protein</fullName>
    </submittedName>
</protein>
<evidence type="ECO:0000313" key="2">
    <source>
        <dbReference type="Proteomes" id="UP000006073"/>
    </source>
</evidence>
<comment type="caution">
    <text evidence="1">The sequence shown here is derived from an EMBL/GenBank/DDBJ whole genome shotgun (WGS) entry which is preliminary data.</text>
</comment>
<dbReference type="eggNOG" id="ENOG502ZP1H">
    <property type="taxonomic scope" value="Bacteria"/>
</dbReference>
<organism evidence="1 2">
    <name type="scientific">Indibacter alkaliphilus (strain CCUG 57479 / KCTC 22604 / LW1)</name>
    <dbReference type="NCBI Taxonomy" id="1189612"/>
    <lineage>
        <taxon>Bacteria</taxon>
        <taxon>Pseudomonadati</taxon>
        <taxon>Bacteroidota</taxon>
        <taxon>Cytophagia</taxon>
        <taxon>Cytophagales</taxon>
        <taxon>Cyclobacteriaceae</taxon>
    </lineage>
</organism>